<evidence type="ECO:0000313" key="1">
    <source>
        <dbReference type="EMBL" id="RUL80159.1"/>
    </source>
</evidence>
<reference evidence="1 2" key="1">
    <citation type="submission" date="2018-12" db="EMBL/GenBank/DDBJ databases">
        <title>Dyella dinghuensis sp. nov. DHOA06 and Dyella choica sp. nov. 4M-K27, isolated from forest soil.</title>
        <authorList>
            <person name="Qiu L.-H."/>
            <person name="Gao Z.-H."/>
        </authorList>
    </citation>
    <scope>NUCLEOTIDE SEQUENCE [LARGE SCALE GENOMIC DNA]</scope>
    <source>
        <strain evidence="1 2">4M-K27</strain>
    </source>
</reference>
<dbReference type="EMBL" id="RYYV01000001">
    <property type="protein sequence ID" value="RUL80159.1"/>
    <property type="molecule type" value="Genomic_DNA"/>
</dbReference>
<dbReference type="InterPro" id="IPR027417">
    <property type="entry name" value="P-loop_NTPase"/>
</dbReference>
<dbReference type="PANTHER" id="PTHR37816">
    <property type="entry name" value="YALI0E33011P"/>
    <property type="match status" value="1"/>
</dbReference>
<proteinExistence type="predicted"/>
<dbReference type="Proteomes" id="UP000274358">
    <property type="component" value="Unassembled WGS sequence"/>
</dbReference>
<name>A0A432MBW1_9GAMM</name>
<evidence type="ECO:0000313" key="2">
    <source>
        <dbReference type="Proteomes" id="UP000274358"/>
    </source>
</evidence>
<sequence length="173" mass="19821">MQLPDLGERICILGPSNSGKSTLANAIARKCGLKAIHLDQLYHIPNSNWTPRPPDEFVALHDHAIIGDQWVMDGNYSKCMPQRFLRATGLILLDVSMPLSLFRYARRTLCARDRVGTLEGARDSIKWAMIHHIAIVTPWSRRRYAEIYRQTPLPKIYLPSAQAIDQCYRHWSL</sequence>
<protein>
    <submittedName>
        <fullName evidence="1">AAA family ATPase</fullName>
    </submittedName>
</protein>
<comment type="caution">
    <text evidence="1">The sequence shown here is derived from an EMBL/GenBank/DDBJ whole genome shotgun (WGS) entry which is preliminary data.</text>
</comment>
<dbReference type="InterPro" id="IPR052922">
    <property type="entry name" value="Cytidylate_Kinase-2"/>
</dbReference>
<dbReference type="AlphaFoldDB" id="A0A432MBW1"/>
<dbReference type="PANTHER" id="PTHR37816:SF2">
    <property type="entry name" value="DNA TOPOLOGY MODULATION PROTEIN FLAR-RELATED PROTEIN"/>
    <property type="match status" value="1"/>
</dbReference>
<organism evidence="1 2">
    <name type="scientific">Dyella choica</name>
    <dbReference type="NCBI Taxonomy" id="1927959"/>
    <lineage>
        <taxon>Bacteria</taxon>
        <taxon>Pseudomonadati</taxon>
        <taxon>Pseudomonadota</taxon>
        <taxon>Gammaproteobacteria</taxon>
        <taxon>Lysobacterales</taxon>
        <taxon>Rhodanobacteraceae</taxon>
        <taxon>Dyella</taxon>
    </lineage>
</organism>
<dbReference type="Gene3D" id="3.40.50.300">
    <property type="entry name" value="P-loop containing nucleotide triphosphate hydrolases"/>
    <property type="match status" value="1"/>
</dbReference>
<gene>
    <name evidence="1" type="ORF">EKH80_01970</name>
</gene>
<keyword evidence="2" id="KW-1185">Reference proteome</keyword>
<dbReference type="SUPFAM" id="SSF52540">
    <property type="entry name" value="P-loop containing nucleoside triphosphate hydrolases"/>
    <property type="match status" value="1"/>
</dbReference>
<accession>A0A432MBW1</accession>